<name>A0A1M7GUT4_9FIRM</name>
<dbReference type="STRING" id="1120996.SAMN02746066_01132"/>
<dbReference type="OrthoDB" id="2037831at2"/>
<evidence type="ECO:0000313" key="1">
    <source>
        <dbReference type="EMBL" id="SHM20010.1"/>
    </source>
</evidence>
<protein>
    <submittedName>
        <fullName evidence="1">Uncharacterized protein</fullName>
    </submittedName>
</protein>
<sequence length="536" mass="63423">MILYHASTVYHTLCCIVHKLSIRREEKAVLFIVEYMLPTNELHAYVKKLKSMHWFHDIRIVPEKNFRFQRGFELTEKSSKEDIEQVIQNICNSLEKWYKAGFTQFDEYNVAADNWSIGVYLLYHRIPYNYFEDACGIMGDTERFLRIIRNFNETNYIISNYLGGVGRSRTAKRLYCSLKSQSKDFYDDRAIDFTIYESVLRMNPVDVNQLVDLYGCDTYPINQEQENVLFLSQRLPTLTIQKIEVQERMTVLIVDYFCSGCNIIVKPHPKDVWIDYKKLIPECHVVNRSVPSELLPFILKKKEDPETESLDTIKFSLCITPNSTSVHGLAHIAEATMYFGNDFEVNYERLHIYYIVAKFIQVVFSDEHILTDTITKGYMKQFFKRQEFDIDFDEQFEFNNKYICIKSDSNKESDRYDIEGIETIIFLNEENSYAFLLEDMYRQEEFQIIEYEVMNAIEEKIEVSGSIWINISEERVRDKVKEWKGSCDLKHTGSKLNYQLKESNELRIARGKIKAMEYAMQHPSDKNKKTKKEETL</sequence>
<dbReference type="Proteomes" id="UP000184038">
    <property type="component" value="Unassembled WGS sequence"/>
</dbReference>
<dbReference type="AlphaFoldDB" id="A0A1M7GUT4"/>
<keyword evidence="2" id="KW-1185">Reference proteome</keyword>
<accession>A0A1M7GUT4</accession>
<gene>
    <name evidence="1" type="ORF">SAMN02746066_01132</name>
</gene>
<proteinExistence type="predicted"/>
<reference evidence="1 2" key="1">
    <citation type="submission" date="2016-11" db="EMBL/GenBank/DDBJ databases">
        <authorList>
            <person name="Jaros S."/>
            <person name="Januszkiewicz K."/>
            <person name="Wedrychowicz H."/>
        </authorList>
    </citation>
    <scope>NUCLEOTIDE SEQUENCE [LARGE SCALE GENOMIC DNA]</scope>
    <source>
        <strain evidence="1 2">DSM 15930</strain>
    </source>
</reference>
<dbReference type="EMBL" id="FRCP01000007">
    <property type="protein sequence ID" value="SHM20010.1"/>
    <property type="molecule type" value="Genomic_DNA"/>
</dbReference>
<organism evidence="1 2">
    <name type="scientific">Anaerosporobacter mobilis DSM 15930</name>
    <dbReference type="NCBI Taxonomy" id="1120996"/>
    <lineage>
        <taxon>Bacteria</taxon>
        <taxon>Bacillati</taxon>
        <taxon>Bacillota</taxon>
        <taxon>Clostridia</taxon>
        <taxon>Lachnospirales</taxon>
        <taxon>Lachnospiraceae</taxon>
        <taxon>Anaerosporobacter</taxon>
    </lineage>
</organism>
<dbReference type="RefSeq" id="WP_073284337.1">
    <property type="nucleotide sequence ID" value="NZ_FRCP01000007.1"/>
</dbReference>
<evidence type="ECO:0000313" key="2">
    <source>
        <dbReference type="Proteomes" id="UP000184038"/>
    </source>
</evidence>